<dbReference type="PROSITE" id="PS50005">
    <property type="entry name" value="TPR"/>
    <property type="match status" value="1"/>
</dbReference>
<feature type="chain" id="PRO_5046547616" evidence="2">
    <location>
        <begin position="20"/>
        <end position="333"/>
    </location>
</feature>
<keyword evidence="1" id="KW-0802">TPR repeat</keyword>
<dbReference type="Proteomes" id="UP001210231">
    <property type="component" value="Unassembled WGS sequence"/>
</dbReference>
<proteinExistence type="predicted"/>
<protein>
    <submittedName>
        <fullName evidence="3">Tetratricopeptide repeat protein</fullName>
    </submittedName>
</protein>
<dbReference type="EMBL" id="JAQGEF010000020">
    <property type="protein sequence ID" value="MDA3615981.1"/>
    <property type="molecule type" value="Genomic_DNA"/>
</dbReference>
<organism evidence="3 4">
    <name type="scientific">Polluticaenibacter yanchengensis</name>
    <dbReference type="NCBI Taxonomy" id="3014562"/>
    <lineage>
        <taxon>Bacteria</taxon>
        <taxon>Pseudomonadati</taxon>
        <taxon>Bacteroidota</taxon>
        <taxon>Chitinophagia</taxon>
        <taxon>Chitinophagales</taxon>
        <taxon>Chitinophagaceae</taxon>
        <taxon>Polluticaenibacter</taxon>
    </lineage>
</organism>
<keyword evidence="4" id="KW-1185">Reference proteome</keyword>
<feature type="signal peptide" evidence="2">
    <location>
        <begin position="1"/>
        <end position="19"/>
    </location>
</feature>
<dbReference type="InterPro" id="IPR011990">
    <property type="entry name" value="TPR-like_helical_dom_sf"/>
</dbReference>
<evidence type="ECO:0000256" key="1">
    <source>
        <dbReference type="PROSITE-ProRule" id="PRU00339"/>
    </source>
</evidence>
<dbReference type="SUPFAM" id="SSF48452">
    <property type="entry name" value="TPR-like"/>
    <property type="match status" value="1"/>
</dbReference>
<dbReference type="Pfam" id="PF14559">
    <property type="entry name" value="TPR_19"/>
    <property type="match status" value="1"/>
</dbReference>
<evidence type="ECO:0000256" key="2">
    <source>
        <dbReference type="SAM" id="SignalP"/>
    </source>
</evidence>
<dbReference type="RefSeq" id="WP_407032310.1">
    <property type="nucleotide sequence ID" value="NZ_JAQGEF010000020.1"/>
</dbReference>
<name>A0ABT4UMA2_9BACT</name>
<gene>
    <name evidence="3" type="ORF">O3P16_14295</name>
</gene>
<dbReference type="Gene3D" id="1.25.40.10">
    <property type="entry name" value="Tetratricopeptide repeat domain"/>
    <property type="match status" value="1"/>
</dbReference>
<dbReference type="InterPro" id="IPR019734">
    <property type="entry name" value="TPR_rpt"/>
</dbReference>
<comment type="caution">
    <text evidence="3">The sequence shown here is derived from an EMBL/GenBank/DDBJ whole genome shotgun (WGS) entry which is preliminary data.</text>
</comment>
<evidence type="ECO:0000313" key="3">
    <source>
        <dbReference type="EMBL" id="MDA3615981.1"/>
    </source>
</evidence>
<reference evidence="3 4" key="1">
    <citation type="submission" date="2022-12" db="EMBL/GenBank/DDBJ databases">
        <title>Chitinophagaceae gen. sp. nov., a new member of the family Chitinophagaceae, isolated from soil in a chemical factory.</title>
        <authorList>
            <person name="Ke Z."/>
        </authorList>
    </citation>
    <scope>NUCLEOTIDE SEQUENCE [LARGE SCALE GENOMIC DNA]</scope>
    <source>
        <strain evidence="3 4">LY-5</strain>
    </source>
</reference>
<sequence length="333" mass="37835">MYKFVLATLLLTSTLQSNAQTVDELRETARSFQRQGDVDNAILILNKAISMEPANVDLSKDLALTLIAAQQYNKANDILKPLINKADADEQVFQLSAMVNIAQGNDKEADRIYKLALKKFPNNGMLNYEYGNLLDAKEPGTGKGVKLWESGVELDPLYPGNYFKLAKYHSNTGNYLWAILYGETFVNLESFTARTTEIKHLLLDGYKKMFVLELVEKNGKSDFENSVLKNLKRQKNVTGLGVSAESLTALRARFILDWESSSESKYNCEIFNLHKSLLQKGLFEAYNQWLFGSVENLAAYQAWTSSNATSFKDFNDYQRNNVFRVTQKQFMEK</sequence>
<evidence type="ECO:0000313" key="4">
    <source>
        <dbReference type="Proteomes" id="UP001210231"/>
    </source>
</evidence>
<feature type="repeat" description="TPR" evidence="1">
    <location>
        <begin position="22"/>
        <end position="55"/>
    </location>
</feature>
<keyword evidence="2" id="KW-0732">Signal</keyword>
<accession>A0ABT4UMA2</accession>